<feature type="region of interest" description="Disordered" evidence="11">
    <location>
        <begin position="121"/>
        <end position="148"/>
    </location>
</feature>
<sequence>MSNQALEYLIGKAEKLRDSAGVELARSRNTEQQISDQIEMLTQYRQEYRRRLNQALLKGTPLHTVRDIQSFLVSLDQAIDNAYAYHEKQQRQTEDSFAEMSRCQRELSSFNTLVQRRQAAHARELDRRERKEQDALATRIHQRKNTDG</sequence>
<keyword evidence="8" id="KW-0653">Protein transport</keyword>
<evidence type="ECO:0000313" key="13">
    <source>
        <dbReference type="Proteomes" id="UP000298050"/>
    </source>
</evidence>
<dbReference type="RefSeq" id="WP_135444473.1">
    <property type="nucleotide sequence ID" value="NZ_SRLE01000008.1"/>
</dbReference>
<dbReference type="OrthoDB" id="6465096at2"/>
<organism evidence="12 13">
    <name type="scientific">Mangrovimicrobium sediminis</name>
    <dbReference type="NCBI Taxonomy" id="2562682"/>
    <lineage>
        <taxon>Bacteria</taxon>
        <taxon>Pseudomonadati</taxon>
        <taxon>Pseudomonadota</taxon>
        <taxon>Gammaproteobacteria</taxon>
        <taxon>Cellvibrionales</taxon>
        <taxon>Halieaceae</taxon>
        <taxon>Mangrovimicrobium</taxon>
    </lineage>
</organism>
<keyword evidence="5" id="KW-1003">Cell membrane</keyword>
<keyword evidence="12" id="KW-0966">Cell projection</keyword>
<dbReference type="InterPro" id="IPR012823">
    <property type="entry name" value="Flagell_FliJ"/>
</dbReference>
<reference evidence="12 13" key="1">
    <citation type="submission" date="2019-04" db="EMBL/GenBank/DDBJ databases">
        <title>Taxonomy of novel Haliea sp. from mangrove soil of West Coast of India.</title>
        <authorList>
            <person name="Verma A."/>
            <person name="Kumar P."/>
            <person name="Krishnamurthi S."/>
        </authorList>
    </citation>
    <scope>NUCLEOTIDE SEQUENCE [LARGE SCALE GENOMIC DNA]</scope>
    <source>
        <strain evidence="12 13">SAOS-164</strain>
    </source>
</reference>
<proteinExistence type="inferred from homology"/>
<dbReference type="Pfam" id="PF02050">
    <property type="entry name" value="FliJ"/>
    <property type="match status" value="1"/>
</dbReference>
<dbReference type="EMBL" id="SRLE01000008">
    <property type="protein sequence ID" value="TGD73149.1"/>
    <property type="molecule type" value="Genomic_DNA"/>
</dbReference>
<keyword evidence="4" id="KW-0813">Transport</keyword>
<evidence type="ECO:0000256" key="10">
    <source>
        <dbReference type="ARBA" id="ARBA00023225"/>
    </source>
</evidence>
<evidence type="ECO:0000256" key="9">
    <source>
        <dbReference type="ARBA" id="ARBA00023136"/>
    </source>
</evidence>
<dbReference type="AlphaFoldDB" id="A0A4Z0M0U9"/>
<evidence type="ECO:0000256" key="11">
    <source>
        <dbReference type="SAM" id="MobiDB-lite"/>
    </source>
</evidence>
<dbReference type="InterPro" id="IPR053716">
    <property type="entry name" value="Flag_assembly_chemotaxis_eff"/>
</dbReference>
<dbReference type="GO" id="GO:0009288">
    <property type="term" value="C:bacterial-type flagellum"/>
    <property type="evidence" value="ECO:0007669"/>
    <property type="project" value="InterPro"/>
</dbReference>
<comment type="subcellular location">
    <subcellularLocation>
        <location evidence="1">Cell membrane</location>
        <topology evidence="1">Peripheral membrane protein</topology>
        <orientation evidence="1">Cytoplasmic side</orientation>
    </subcellularLocation>
</comment>
<evidence type="ECO:0000256" key="5">
    <source>
        <dbReference type="ARBA" id="ARBA00022475"/>
    </source>
</evidence>
<keyword evidence="12" id="KW-0282">Flagellum</keyword>
<comment type="similarity">
    <text evidence="2">Belongs to the FliJ family.</text>
</comment>
<gene>
    <name evidence="12" type="primary">fliJ</name>
    <name evidence="12" type="ORF">E4634_12800</name>
</gene>
<keyword evidence="13" id="KW-1185">Reference proteome</keyword>
<evidence type="ECO:0000313" key="12">
    <source>
        <dbReference type="EMBL" id="TGD73149.1"/>
    </source>
</evidence>
<keyword evidence="6" id="KW-0145">Chemotaxis</keyword>
<dbReference type="NCBIfam" id="TIGR02473">
    <property type="entry name" value="flagell_FliJ"/>
    <property type="match status" value="1"/>
</dbReference>
<dbReference type="GO" id="GO:0015031">
    <property type="term" value="P:protein transport"/>
    <property type="evidence" value="ECO:0007669"/>
    <property type="project" value="UniProtKB-KW"/>
</dbReference>
<keyword evidence="7" id="KW-1005">Bacterial flagellum biogenesis</keyword>
<dbReference type="Proteomes" id="UP000298050">
    <property type="component" value="Unassembled WGS sequence"/>
</dbReference>
<evidence type="ECO:0000256" key="2">
    <source>
        <dbReference type="ARBA" id="ARBA00010004"/>
    </source>
</evidence>
<evidence type="ECO:0000256" key="4">
    <source>
        <dbReference type="ARBA" id="ARBA00022448"/>
    </source>
</evidence>
<dbReference type="GO" id="GO:0071973">
    <property type="term" value="P:bacterial-type flagellum-dependent cell motility"/>
    <property type="evidence" value="ECO:0007669"/>
    <property type="project" value="InterPro"/>
</dbReference>
<dbReference type="InterPro" id="IPR052570">
    <property type="entry name" value="FliJ"/>
</dbReference>
<comment type="caution">
    <text evidence="12">The sequence shown here is derived from an EMBL/GenBank/DDBJ whole genome shotgun (WGS) entry which is preliminary data.</text>
</comment>
<evidence type="ECO:0000256" key="3">
    <source>
        <dbReference type="ARBA" id="ARBA00020392"/>
    </source>
</evidence>
<dbReference type="PANTHER" id="PTHR38786">
    <property type="entry name" value="FLAGELLAR FLIJ PROTEIN"/>
    <property type="match status" value="1"/>
</dbReference>
<name>A0A4Z0M0U9_9GAMM</name>
<keyword evidence="12" id="KW-0969">Cilium</keyword>
<feature type="compositionally biased region" description="Basic and acidic residues" evidence="11">
    <location>
        <begin position="121"/>
        <end position="134"/>
    </location>
</feature>
<dbReference type="Gene3D" id="1.10.287.1700">
    <property type="match status" value="1"/>
</dbReference>
<evidence type="ECO:0000256" key="1">
    <source>
        <dbReference type="ARBA" id="ARBA00004413"/>
    </source>
</evidence>
<dbReference type="GO" id="GO:0006935">
    <property type="term" value="P:chemotaxis"/>
    <property type="evidence" value="ECO:0007669"/>
    <property type="project" value="UniProtKB-KW"/>
</dbReference>
<evidence type="ECO:0000256" key="8">
    <source>
        <dbReference type="ARBA" id="ARBA00022927"/>
    </source>
</evidence>
<protein>
    <recommendedName>
        <fullName evidence="3">Flagellar FliJ protein</fullName>
    </recommendedName>
</protein>
<evidence type="ECO:0000256" key="6">
    <source>
        <dbReference type="ARBA" id="ARBA00022500"/>
    </source>
</evidence>
<accession>A0A4Z0M0U9</accession>
<keyword evidence="9" id="KW-0472">Membrane</keyword>
<keyword evidence="10" id="KW-1006">Bacterial flagellum protein export</keyword>
<dbReference type="GO" id="GO:0044781">
    <property type="term" value="P:bacterial-type flagellum organization"/>
    <property type="evidence" value="ECO:0007669"/>
    <property type="project" value="UniProtKB-KW"/>
</dbReference>
<dbReference type="PANTHER" id="PTHR38786:SF1">
    <property type="entry name" value="FLAGELLAR FLIJ PROTEIN"/>
    <property type="match status" value="1"/>
</dbReference>
<evidence type="ECO:0000256" key="7">
    <source>
        <dbReference type="ARBA" id="ARBA00022795"/>
    </source>
</evidence>
<dbReference type="GO" id="GO:0005886">
    <property type="term" value="C:plasma membrane"/>
    <property type="evidence" value="ECO:0007669"/>
    <property type="project" value="UniProtKB-SubCell"/>
</dbReference>